<evidence type="ECO:0000313" key="1">
    <source>
        <dbReference type="EMBL" id="KAF0561973.1"/>
    </source>
</evidence>
<proteinExistence type="predicted"/>
<gene>
    <name evidence="1" type="ORF">F8M41_014565</name>
</gene>
<dbReference type="OrthoDB" id="2449940at2759"/>
<reference evidence="1 2" key="1">
    <citation type="journal article" date="2019" name="Environ. Microbiol.">
        <title>At the nexus of three kingdoms: the genome of the mycorrhizal fungus Gigaspora margarita provides insights into plant, endobacterial and fungal interactions.</title>
        <authorList>
            <person name="Venice F."/>
            <person name="Ghignone S."/>
            <person name="Salvioli di Fossalunga A."/>
            <person name="Amselem J."/>
            <person name="Novero M."/>
            <person name="Xianan X."/>
            <person name="Sedzielewska Toro K."/>
            <person name="Morin E."/>
            <person name="Lipzen A."/>
            <person name="Grigoriev I.V."/>
            <person name="Henrissat B."/>
            <person name="Martin F.M."/>
            <person name="Bonfante P."/>
        </authorList>
    </citation>
    <scope>NUCLEOTIDE SEQUENCE [LARGE SCALE GENOMIC DNA]</scope>
    <source>
        <strain evidence="1 2">BEG34</strain>
    </source>
</reference>
<organism evidence="1 2">
    <name type="scientific">Gigaspora margarita</name>
    <dbReference type="NCBI Taxonomy" id="4874"/>
    <lineage>
        <taxon>Eukaryota</taxon>
        <taxon>Fungi</taxon>
        <taxon>Fungi incertae sedis</taxon>
        <taxon>Mucoromycota</taxon>
        <taxon>Glomeromycotina</taxon>
        <taxon>Glomeromycetes</taxon>
        <taxon>Diversisporales</taxon>
        <taxon>Gigasporaceae</taxon>
        <taxon>Gigaspora</taxon>
    </lineage>
</organism>
<protein>
    <submittedName>
        <fullName evidence="1">Uncharacterized protein</fullName>
    </submittedName>
</protein>
<dbReference type="AlphaFoldDB" id="A0A8H4EVN4"/>
<dbReference type="EMBL" id="WTPW01000004">
    <property type="protein sequence ID" value="KAF0561973.1"/>
    <property type="molecule type" value="Genomic_DNA"/>
</dbReference>
<keyword evidence="2" id="KW-1185">Reference proteome</keyword>
<sequence>MQVVSRDSQNSINKFLLQKWNLNKGFRVHDDTFIYREEIITEGGTIIPYKVKQHAQIYTNESTNPFEILFVSIQELEEIDICLHIQLLNVEYENFKIADGFIKAIEKVGALRIKSKYPKERTSIMEDFDILKASLYWINEQIFSVTSNLFSQVSYGNCFTKEDMNNQKITSLCELKVWMEDIYEYKKGYVIAFNEIIPTHTLLNDEIKQEIIKVCVKLREVKIEHMIVIHY</sequence>
<comment type="caution">
    <text evidence="1">The sequence shown here is derived from an EMBL/GenBank/DDBJ whole genome shotgun (WGS) entry which is preliminary data.</text>
</comment>
<name>A0A8H4EVN4_GIGMA</name>
<evidence type="ECO:0000313" key="2">
    <source>
        <dbReference type="Proteomes" id="UP000439903"/>
    </source>
</evidence>
<dbReference type="Proteomes" id="UP000439903">
    <property type="component" value="Unassembled WGS sequence"/>
</dbReference>
<accession>A0A8H4EVN4</accession>